<dbReference type="STRING" id="349161.Dred_0403"/>
<dbReference type="Gene3D" id="3.40.1080.10">
    <property type="entry name" value="Glutaconate Coenzyme A-transferase"/>
    <property type="match status" value="1"/>
</dbReference>
<dbReference type="AlphaFoldDB" id="A4J1J8"/>
<accession>A4J1J8</accession>
<dbReference type="PANTHER" id="PTHR13707">
    <property type="entry name" value="KETOACID-COENZYME A TRANSFERASE"/>
    <property type="match status" value="1"/>
</dbReference>
<dbReference type="InterPro" id="IPR037171">
    <property type="entry name" value="NagB/RpiA_transferase-like"/>
</dbReference>
<evidence type="ECO:0000256" key="1">
    <source>
        <dbReference type="ARBA" id="ARBA00022679"/>
    </source>
</evidence>
<sequence>MAKTNKRMSLTEAISMINDGDMLTFSGFTIWRRPMAAIYEIVRQQKKNLHLVEVNSGTHSEVLIGAGCVKVWESCWIGHELFGKLGANLARKVKTGELIVNDYSHVHMVLRLMAGAMGVPYLPTAASMGTDILNPEFDTLANNGLRNGENPKIPAQKYEFAKDNFFDMGELLHIPAARPDVCIMLVQQVGEEGTVRISGQKYTDEEAAKAADKVIVIAEEVVPEEYLRREPDRNLLPPYMVDAIVELPMAGHPTGCYGRYEVDGDFMRNFYSSTKTQEGFDAWAKEWIFDVKDHFEYLEKLGVKRLEALRANSALSYSNKVKRGAR</sequence>
<organism evidence="2 3">
    <name type="scientific">Desulforamulus reducens (strain ATCC BAA-1160 / DSM 100696 / MI-1)</name>
    <name type="common">Desulfotomaculum reducens</name>
    <dbReference type="NCBI Taxonomy" id="349161"/>
    <lineage>
        <taxon>Bacteria</taxon>
        <taxon>Bacillati</taxon>
        <taxon>Bacillota</taxon>
        <taxon>Clostridia</taxon>
        <taxon>Eubacteriales</taxon>
        <taxon>Peptococcaceae</taxon>
        <taxon>Desulforamulus</taxon>
    </lineage>
</organism>
<evidence type="ECO:0000313" key="2">
    <source>
        <dbReference type="EMBL" id="ABO48951.1"/>
    </source>
</evidence>
<evidence type="ECO:0000313" key="3">
    <source>
        <dbReference type="Proteomes" id="UP000001556"/>
    </source>
</evidence>
<dbReference type="GO" id="GO:0018730">
    <property type="term" value="F:glutaconate CoA-transferase activity"/>
    <property type="evidence" value="ECO:0007669"/>
    <property type="project" value="UniProtKB-EC"/>
</dbReference>
<dbReference type="Proteomes" id="UP000001556">
    <property type="component" value="Chromosome"/>
</dbReference>
<dbReference type="Pfam" id="PF01144">
    <property type="entry name" value="CoA_trans"/>
    <property type="match status" value="1"/>
</dbReference>
<dbReference type="SMART" id="SM00882">
    <property type="entry name" value="CoA_trans"/>
    <property type="match status" value="1"/>
</dbReference>
<keyword evidence="3" id="KW-1185">Reference proteome</keyword>
<dbReference type="InterPro" id="IPR004165">
    <property type="entry name" value="CoA_trans_fam_I"/>
</dbReference>
<gene>
    <name evidence="2" type="ordered locus">Dred_0403</name>
</gene>
<dbReference type="HOGENOM" id="CLU_049557_0_0_9"/>
<dbReference type="KEGG" id="drm:Dred_0403"/>
<dbReference type="EMBL" id="CP000612">
    <property type="protein sequence ID" value="ABO48951.1"/>
    <property type="molecule type" value="Genomic_DNA"/>
</dbReference>
<proteinExistence type="predicted"/>
<dbReference type="PANTHER" id="PTHR13707:SF60">
    <property type="entry name" value="ACETATE COA-TRANSFERASE SUBUNIT ALPHA"/>
    <property type="match status" value="1"/>
</dbReference>
<reference evidence="2 3" key="1">
    <citation type="submission" date="2007-03" db="EMBL/GenBank/DDBJ databases">
        <title>Complete sequence of Desulfotomaculum reducens MI-1.</title>
        <authorList>
            <consortium name="US DOE Joint Genome Institute"/>
            <person name="Copeland A."/>
            <person name="Lucas S."/>
            <person name="Lapidus A."/>
            <person name="Barry K."/>
            <person name="Detter J.C."/>
            <person name="Glavina del Rio T."/>
            <person name="Hammon N."/>
            <person name="Israni S."/>
            <person name="Dalin E."/>
            <person name="Tice H."/>
            <person name="Pitluck S."/>
            <person name="Sims D."/>
            <person name="Brettin T."/>
            <person name="Bruce D."/>
            <person name="Han C."/>
            <person name="Tapia R."/>
            <person name="Schmutz J."/>
            <person name="Larimer F."/>
            <person name="Land M."/>
            <person name="Hauser L."/>
            <person name="Kyrpides N."/>
            <person name="Kim E."/>
            <person name="Tebo B.M."/>
            <person name="Richardson P."/>
        </authorList>
    </citation>
    <scope>NUCLEOTIDE SEQUENCE [LARGE SCALE GENOMIC DNA]</scope>
    <source>
        <strain evidence="2 3">MI-1</strain>
    </source>
</reference>
<protein>
    <submittedName>
        <fullName evidence="2">Glutaconate CoA-transferase</fullName>
        <ecNumber evidence="2">2.8.3.12</ecNumber>
    </submittedName>
</protein>
<dbReference type="SUPFAM" id="SSF100950">
    <property type="entry name" value="NagB/RpiA/CoA transferase-like"/>
    <property type="match status" value="1"/>
</dbReference>
<dbReference type="Gene3D" id="3.30.30.40">
    <property type="match status" value="1"/>
</dbReference>
<dbReference type="EC" id="2.8.3.12" evidence="2"/>
<dbReference type="eggNOG" id="COG1788">
    <property type="taxonomic scope" value="Bacteria"/>
</dbReference>
<name>A4J1J8_DESRM</name>
<keyword evidence="1 2" id="KW-0808">Transferase</keyword>